<feature type="compositionally biased region" description="Polar residues" evidence="1">
    <location>
        <begin position="831"/>
        <end position="845"/>
    </location>
</feature>
<proteinExistence type="predicted"/>
<evidence type="ECO:0000313" key="3">
    <source>
        <dbReference type="Proteomes" id="UP001194468"/>
    </source>
</evidence>
<organism evidence="2 3">
    <name type="scientific">Boletus edulis BED1</name>
    <dbReference type="NCBI Taxonomy" id="1328754"/>
    <lineage>
        <taxon>Eukaryota</taxon>
        <taxon>Fungi</taxon>
        <taxon>Dikarya</taxon>
        <taxon>Basidiomycota</taxon>
        <taxon>Agaricomycotina</taxon>
        <taxon>Agaricomycetes</taxon>
        <taxon>Agaricomycetidae</taxon>
        <taxon>Boletales</taxon>
        <taxon>Boletineae</taxon>
        <taxon>Boletaceae</taxon>
        <taxon>Boletoideae</taxon>
        <taxon>Boletus</taxon>
    </lineage>
</organism>
<feature type="compositionally biased region" description="Low complexity" evidence="1">
    <location>
        <begin position="768"/>
        <end position="802"/>
    </location>
</feature>
<feature type="compositionally biased region" description="Polar residues" evidence="1">
    <location>
        <begin position="703"/>
        <end position="733"/>
    </location>
</feature>
<keyword evidence="3" id="KW-1185">Reference proteome</keyword>
<gene>
    <name evidence="2" type="ORF">L210DRAFT_963438</name>
</gene>
<feature type="region of interest" description="Disordered" evidence="1">
    <location>
        <begin position="500"/>
        <end position="556"/>
    </location>
</feature>
<feature type="compositionally biased region" description="Polar residues" evidence="1">
    <location>
        <begin position="191"/>
        <end position="208"/>
    </location>
</feature>
<feature type="region of interest" description="Disordered" evidence="1">
    <location>
        <begin position="696"/>
        <end position="733"/>
    </location>
</feature>
<feature type="region of interest" description="Disordered" evidence="1">
    <location>
        <begin position="563"/>
        <end position="582"/>
    </location>
</feature>
<feature type="compositionally biased region" description="Pro residues" evidence="1">
    <location>
        <begin position="350"/>
        <end position="372"/>
    </location>
</feature>
<reference evidence="2" key="1">
    <citation type="submission" date="2019-10" db="EMBL/GenBank/DDBJ databases">
        <authorList>
            <consortium name="DOE Joint Genome Institute"/>
            <person name="Kuo A."/>
            <person name="Miyauchi S."/>
            <person name="Kiss E."/>
            <person name="Drula E."/>
            <person name="Kohler A."/>
            <person name="Sanchez-Garcia M."/>
            <person name="Andreopoulos B."/>
            <person name="Barry K.W."/>
            <person name="Bonito G."/>
            <person name="Buee M."/>
            <person name="Carver A."/>
            <person name="Chen C."/>
            <person name="Cichocki N."/>
            <person name="Clum A."/>
            <person name="Culley D."/>
            <person name="Crous P.W."/>
            <person name="Fauchery L."/>
            <person name="Girlanda M."/>
            <person name="Hayes R."/>
            <person name="Keri Z."/>
            <person name="LaButti K."/>
            <person name="Lipzen A."/>
            <person name="Lombard V."/>
            <person name="Magnuson J."/>
            <person name="Maillard F."/>
            <person name="Morin E."/>
            <person name="Murat C."/>
            <person name="Nolan M."/>
            <person name="Ohm R."/>
            <person name="Pangilinan J."/>
            <person name="Pereira M."/>
            <person name="Perotto S."/>
            <person name="Peter M."/>
            <person name="Riley R."/>
            <person name="Sitrit Y."/>
            <person name="Stielow B."/>
            <person name="Szollosi G."/>
            <person name="Zifcakova L."/>
            <person name="Stursova M."/>
            <person name="Spatafora J.W."/>
            <person name="Tedersoo L."/>
            <person name="Vaario L.-M."/>
            <person name="Yamada A."/>
            <person name="Yan M."/>
            <person name="Wang P."/>
            <person name="Xu J."/>
            <person name="Bruns T."/>
            <person name="Baldrian P."/>
            <person name="Vilgalys R."/>
            <person name="Henrissat B."/>
            <person name="Grigoriev I.V."/>
            <person name="Hibbett D."/>
            <person name="Nagy L.G."/>
            <person name="Martin F.M."/>
        </authorList>
    </citation>
    <scope>NUCLEOTIDE SEQUENCE</scope>
    <source>
        <strain evidence="2">BED1</strain>
    </source>
</reference>
<feature type="compositionally biased region" description="Polar residues" evidence="1">
    <location>
        <begin position="219"/>
        <end position="241"/>
    </location>
</feature>
<feature type="compositionally biased region" description="Low complexity" evidence="1">
    <location>
        <begin position="293"/>
        <end position="306"/>
    </location>
</feature>
<evidence type="ECO:0000256" key="1">
    <source>
        <dbReference type="SAM" id="MobiDB-lite"/>
    </source>
</evidence>
<feature type="region of interest" description="Disordered" evidence="1">
    <location>
        <begin position="347"/>
        <end position="390"/>
    </location>
</feature>
<feature type="region of interest" description="Disordered" evidence="1">
    <location>
        <begin position="749"/>
        <end position="871"/>
    </location>
</feature>
<accession>A0AAD4C6W9</accession>
<sequence length="968" mass="103207">MHADHPDTDRQDTDAILSYYQSADAAFAWQDPSSPSPTESTTRTTSRPSEPRAASPPSTTGALRRTSIPSQGGTDRRRLAIVEMDARRPAVQDQLGFRCSDSGGGPPDTCLEANYEGLALVAPPDASPQCYSALTPPSTLPVSKPQPSITINHPISTISPRSPSDATAAFPKVVRHVPRKSSREVAIVGTTSLPGPASVSQQANTPLASDSLRPPLFQIPQSRSPSPGNSDLSDSGCSTSRGRQRKDALAPGVSPIREVREVSIPVRTPSIGESKHISDRVAGPVVISLSPRLPLPSPVFSSPPSSTQDLMSPRTNLSSPLTPSTALTSPSATPSPYLYYQPGLHATAGPLPPPPQAVFPIDPKSPPPPRPPRNSRIRSKDEPKATKQAFQLPSHVTATLRTRCSSPSTEVSTSLQKVTVPPVVSPPTDSPESSHEDLGSDLKPHHVREGAFPPSRLCTLDSVAPHEEIATSLPRLDSMDDLVASIGLAIDDMGVINSCDVPPPTVVEPPRGNEGQNGRKGLEIRRPDNLKLSLSPERPHAPLPSSPRSDESAAQGWVDPDRTVTRSEEIVPPVPAKNDLPYLDTKSLKNALNIKRFSSLPRTPSLMSLNRRSIGSKRSSGTPSPSIAPPASQPKLPMRKTKSSYPSAMFFADVTVKRTALERSTGYAYKINELYNCDCGLGDWIAVTRYKALHPHSSAKRLNVNSSRSPRAPSTTAPSITPRHISQSSTDSGVTFPIRADAYSATDLASRAAGDASPPNAPPPLPYPALAAAPRSGPSRASTIIATSSTSSSRSAASPSAAKSPGGFFASLGRRASMKRETRLTPPSLVKTLSRSPPRNGNEQPSPRPANLPLITQSVPGGPRAPPSRMQRSQTIILTPQNSTNGETPQRSSMVARRPSLFDGRGSAHRNNSSVSEAEFARQVDKLTTLLPKADRNVLAIYLRRAGQDILAIGQYLEDEKNGKLRYE</sequence>
<dbReference type="EMBL" id="WHUW01000002">
    <property type="protein sequence ID" value="KAF8450754.1"/>
    <property type="molecule type" value="Genomic_DNA"/>
</dbReference>
<feature type="compositionally biased region" description="Basic and acidic residues" evidence="1">
    <location>
        <begin position="432"/>
        <end position="449"/>
    </location>
</feature>
<feature type="region of interest" description="Disordered" evidence="1">
    <location>
        <begin position="26"/>
        <end position="77"/>
    </location>
</feature>
<feature type="compositionally biased region" description="Low complexity" evidence="1">
    <location>
        <begin position="317"/>
        <end position="332"/>
    </location>
</feature>
<name>A0AAD4C6W9_BOLED</name>
<feature type="compositionally biased region" description="Polar residues" evidence="1">
    <location>
        <begin position="404"/>
        <end position="417"/>
    </location>
</feature>
<feature type="region of interest" description="Disordered" evidence="1">
    <location>
        <begin position="293"/>
        <end position="332"/>
    </location>
</feature>
<dbReference type="AlphaFoldDB" id="A0AAD4C6W9"/>
<reference evidence="2" key="2">
    <citation type="journal article" date="2020" name="Nat. Commun.">
        <title>Large-scale genome sequencing of mycorrhizal fungi provides insights into the early evolution of symbiotic traits.</title>
        <authorList>
            <person name="Miyauchi S."/>
            <person name="Kiss E."/>
            <person name="Kuo A."/>
            <person name="Drula E."/>
            <person name="Kohler A."/>
            <person name="Sanchez-Garcia M."/>
            <person name="Morin E."/>
            <person name="Andreopoulos B."/>
            <person name="Barry K.W."/>
            <person name="Bonito G."/>
            <person name="Buee M."/>
            <person name="Carver A."/>
            <person name="Chen C."/>
            <person name="Cichocki N."/>
            <person name="Clum A."/>
            <person name="Culley D."/>
            <person name="Crous P.W."/>
            <person name="Fauchery L."/>
            <person name="Girlanda M."/>
            <person name="Hayes R.D."/>
            <person name="Keri Z."/>
            <person name="LaButti K."/>
            <person name="Lipzen A."/>
            <person name="Lombard V."/>
            <person name="Magnuson J."/>
            <person name="Maillard F."/>
            <person name="Murat C."/>
            <person name="Nolan M."/>
            <person name="Ohm R.A."/>
            <person name="Pangilinan J."/>
            <person name="Pereira M.F."/>
            <person name="Perotto S."/>
            <person name="Peter M."/>
            <person name="Pfister S."/>
            <person name="Riley R."/>
            <person name="Sitrit Y."/>
            <person name="Stielow J.B."/>
            <person name="Szollosi G."/>
            <person name="Zifcakova L."/>
            <person name="Stursova M."/>
            <person name="Spatafora J.W."/>
            <person name="Tedersoo L."/>
            <person name="Vaario L.M."/>
            <person name="Yamada A."/>
            <person name="Yan M."/>
            <person name="Wang P."/>
            <person name="Xu J."/>
            <person name="Bruns T."/>
            <person name="Baldrian P."/>
            <person name="Vilgalys R."/>
            <person name="Dunand C."/>
            <person name="Henrissat B."/>
            <person name="Grigoriev I.V."/>
            <person name="Hibbett D."/>
            <person name="Nagy L.G."/>
            <person name="Martin F.M."/>
        </authorList>
    </citation>
    <scope>NUCLEOTIDE SEQUENCE</scope>
    <source>
        <strain evidence="2">BED1</strain>
    </source>
</reference>
<feature type="region of interest" description="Disordered" evidence="1">
    <location>
        <begin position="191"/>
        <end position="254"/>
    </location>
</feature>
<feature type="region of interest" description="Disordered" evidence="1">
    <location>
        <begin position="603"/>
        <end position="641"/>
    </location>
</feature>
<comment type="caution">
    <text evidence="2">The sequence shown here is derived from an EMBL/GenBank/DDBJ whole genome shotgun (WGS) entry which is preliminary data.</text>
</comment>
<feature type="region of interest" description="Disordered" evidence="1">
    <location>
        <begin position="404"/>
        <end position="450"/>
    </location>
</feature>
<protein>
    <submittedName>
        <fullName evidence="2">Uncharacterized protein</fullName>
    </submittedName>
</protein>
<dbReference type="Proteomes" id="UP001194468">
    <property type="component" value="Unassembled WGS sequence"/>
</dbReference>
<feature type="compositionally biased region" description="Low complexity" evidence="1">
    <location>
        <begin position="32"/>
        <end position="58"/>
    </location>
</feature>
<feature type="compositionally biased region" description="Polar residues" evidence="1">
    <location>
        <begin position="603"/>
        <end position="618"/>
    </location>
</feature>
<evidence type="ECO:0000313" key="2">
    <source>
        <dbReference type="EMBL" id="KAF8450754.1"/>
    </source>
</evidence>
<feature type="compositionally biased region" description="Basic and acidic residues" evidence="1">
    <location>
        <begin position="520"/>
        <end position="529"/>
    </location>
</feature>
<feature type="compositionally biased region" description="Polar residues" evidence="1">
    <location>
        <begin position="307"/>
        <end position="316"/>
    </location>
</feature>